<dbReference type="PANTHER" id="PTHR40094:SF1">
    <property type="entry name" value="UBIQUITIN DOMAIN-CONTAINING PROTEIN"/>
    <property type="match status" value="1"/>
</dbReference>
<gene>
    <name evidence="3" type="ORF">IAB75_07455</name>
</gene>
<dbReference type="GO" id="GO:0004866">
    <property type="term" value="F:endopeptidase inhibitor activity"/>
    <property type="evidence" value="ECO:0007669"/>
    <property type="project" value="InterPro"/>
</dbReference>
<accession>A0A940DT88</accession>
<proteinExistence type="predicted"/>
<protein>
    <recommendedName>
        <fullName evidence="2">Alpha-2-macroglobulin domain-containing protein</fullName>
    </recommendedName>
</protein>
<feature type="domain" description="Alpha-2-macroglobulin" evidence="2">
    <location>
        <begin position="1069"/>
        <end position="1159"/>
    </location>
</feature>
<evidence type="ECO:0000256" key="1">
    <source>
        <dbReference type="SAM" id="SignalP"/>
    </source>
</evidence>
<evidence type="ECO:0000313" key="3">
    <source>
        <dbReference type="EMBL" id="MBO8483931.1"/>
    </source>
</evidence>
<comment type="caution">
    <text evidence="3">The sequence shown here is derived from an EMBL/GenBank/DDBJ whole genome shotgun (WGS) entry which is preliminary data.</text>
</comment>
<dbReference type="PANTHER" id="PTHR40094">
    <property type="entry name" value="ALPHA-2-MACROGLOBULIN HOMOLOG"/>
    <property type="match status" value="1"/>
</dbReference>
<dbReference type="InterPro" id="IPR001599">
    <property type="entry name" value="Macroglobln_a2"/>
</dbReference>
<dbReference type="SMART" id="SM01360">
    <property type="entry name" value="A2M"/>
    <property type="match status" value="1"/>
</dbReference>
<feature type="chain" id="PRO_5037668771" description="Alpha-2-macroglobulin domain-containing protein" evidence="1">
    <location>
        <begin position="28"/>
        <end position="1776"/>
    </location>
</feature>
<evidence type="ECO:0000313" key="4">
    <source>
        <dbReference type="Proteomes" id="UP000725002"/>
    </source>
</evidence>
<dbReference type="InterPro" id="IPR041246">
    <property type="entry name" value="Bact_MG10"/>
</dbReference>
<dbReference type="EMBL" id="JADILV010000049">
    <property type="protein sequence ID" value="MBO8483931.1"/>
    <property type="molecule type" value="Genomic_DNA"/>
</dbReference>
<dbReference type="Gene3D" id="2.60.40.1930">
    <property type="match status" value="1"/>
</dbReference>
<name>A0A940DT88_9BACT</name>
<dbReference type="Proteomes" id="UP000725002">
    <property type="component" value="Unassembled WGS sequence"/>
</dbReference>
<dbReference type="InterPro" id="IPR051802">
    <property type="entry name" value="YfhM-like"/>
</dbReference>
<sequence length="1776" mass="194412">MEKVFMKFAVTLSLLAAVSLSSPASYGKGTRTDSDGHELVSLWKDYRQLQEEDRPDKEVEVLEKIMAQSEKRHIPWDFYDAWKKYRDAVLSRDWKQKEALDSAMAAAVRRFDEPVVSYAACRDLVSGRTDMRDMLCRLRENAPRLQSVRNPQFYRTGYNHALSSYYNQLPESVIRDIANDYEYVLWSLLLSSRGSGKQVYDMLSEYIAGRYPSGAYLEYYNARTFSGDAGRTSSLEAFARKYEGKAVACYALQDLFSDRFLDMLENEQSLASSDFSQFRAECAAFEKMREKFSGSEKDIAGDCLKVREIIRTMDAENIRIESGSDTLDVLLRNIGRFRISVFRGNGPEGEQVFFSDAVNQDGSYYKTDTVRIPFPPVDDGLYFIRCTSGKTETSVSYIKNSISVAVRRSGEGIAVYAAEAESGRPLGKAGLDFFKGDSLVHSSGGLDFSTGFVSVPVDGLADSSGNSRGYRLVCSYRDEDGRLHSSGDVSIGPWMFYGYSDRPDGVRAGIFKDRAVYDSGDTLKFKTVLYRTSGTGTGLEVLPAGETVKMVFSGPGNSYSDSLELVTNDFGSVAGNFAVPVGSLGGRYVLQALYDGRIVASSSVVAGEKTDIPAFDLEFDKDTLLHFPGDSVVISGTVSSYTGHQLSSASMSWKVTGSDAVLEGKSEIGSDGRFSFGFRAGYDDYGYYTVETDITDLTGETHGFSRGITVSDFFTMDVEMEDAPEGHVTPSGPGNWSRMSGYAVSPVGEDTLKFRFTVRNADYQPVCPVPVSYSLYYGNELVQAGKVTSGDIAEIDLSGRESGLYRLEAESSAVMRLENGTDSSLVYRYTYDLIKTSEEDAALDADVEDFFMVLDGSDIALQVGTCSGPMWAVVELWGDDSGTPLLSDMVYLDGERGKDGSMTALRYGYNDSYPSDVRLDILYFRNGQDYRYSAEYHRKTDCMTLPLSFSSFTDTSAPDTEVSVSLETIPEVEAVVSVFDAGTEQIMSNTWYPVSSRSSAPYVYVYTFNGFTGCRYFFKGTGNSVMYAKMVSPAAGSLMADAVLEESSAVPYGRQERTGAVIRSDFRNTLAFIPFLRSGNDSTITVTFRTSDKLSTYDISVFAHGRSMRNNTVSGQMTVTKPVMVSVSSPHFLREGDIYVLDASVSNSTDEDVTGTLELFVYETENYKDAVPVLVKSIPMDLDAGGRASGSFSVEVPGDTDSLGFKVLYAGFPDMAGGDADDGRWSDGLFMAVPVLPDTQSLVESHSSVLLPGMSPDSLKAELYGQFVNTLPYGAGSREISLLDMVKDAVPRKAAVRGNDAVSVSDALFVRMLTGAAYGAGVDSLVTELSGCQNKDGGFAWFRGMESSPVITALLLERAAEICGRTHVRIFTAEQERNALAYLDRGLLDRAADAGRAAFSAGAVSIPEYMYVRSMYPSVPLAVADSLCSGKELKGVRKSIRAWLTAPTGSDMFDGMLIDKARRISVGMALLGDGGSAMAESLGLGRSALRKISRIMAADAASLCAHAVGHESGGMYFPNAVMPFRGLLDSELYAHSLICDVLRDYSCRDGAGRMLHDSTSGFDIASVSDGVRLWMMIQKETQQWDSDPACVRAMASVLDGSRKILSAKVIIVDKRYEKPYDGIEASGNGFSVSRGFFREDPSSDGGFSAVAAGDILSVGERIVCRYTIKSSENRSFVKLSVPHCAFMQPVSQISGMTGWWKRVSGFRPAPAAYRNLLTDRTEYYFNVLPEETTVIEEEFFVTRSGVYSSPVAEVECSYAPHYRANDGFRGITRCIR</sequence>
<evidence type="ECO:0000259" key="2">
    <source>
        <dbReference type="SMART" id="SM01360"/>
    </source>
</evidence>
<reference evidence="3" key="2">
    <citation type="journal article" date="2021" name="PeerJ">
        <title>Extensive microbial diversity within the chicken gut microbiome revealed by metagenomics and culture.</title>
        <authorList>
            <person name="Gilroy R."/>
            <person name="Ravi A."/>
            <person name="Getino M."/>
            <person name="Pursley I."/>
            <person name="Horton D.L."/>
            <person name="Alikhan N.F."/>
            <person name="Baker D."/>
            <person name="Gharbi K."/>
            <person name="Hall N."/>
            <person name="Watson M."/>
            <person name="Adriaenssens E.M."/>
            <person name="Foster-Nyarko E."/>
            <person name="Jarju S."/>
            <person name="Secka A."/>
            <person name="Antonio M."/>
            <person name="Oren A."/>
            <person name="Chaudhuri R.R."/>
            <person name="La Ragione R."/>
            <person name="Hildebrand F."/>
            <person name="Pallen M.J."/>
        </authorList>
    </citation>
    <scope>NUCLEOTIDE SEQUENCE</scope>
    <source>
        <strain evidence="3">G3-8215</strain>
    </source>
</reference>
<dbReference type="Pfam" id="PF00207">
    <property type="entry name" value="A2M"/>
    <property type="match status" value="1"/>
</dbReference>
<feature type="signal peptide" evidence="1">
    <location>
        <begin position="1"/>
        <end position="27"/>
    </location>
</feature>
<dbReference type="Pfam" id="PF17973">
    <property type="entry name" value="bMG10"/>
    <property type="match status" value="1"/>
</dbReference>
<organism evidence="3 4">
    <name type="scientific">Candidatus Cryptobacteroides avicola</name>
    <dbReference type="NCBI Taxonomy" id="2840757"/>
    <lineage>
        <taxon>Bacteria</taxon>
        <taxon>Pseudomonadati</taxon>
        <taxon>Bacteroidota</taxon>
        <taxon>Bacteroidia</taxon>
        <taxon>Bacteroidales</taxon>
        <taxon>Candidatus Cryptobacteroides</taxon>
    </lineage>
</organism>
<reference evidence="3" key="1">
    <citation type="submission" date="2020-10" db="EMBL/GenBank/DDBJ databases">
        <authorList>
            <person name="Gilroy R."/>
        </authorList>
    </citation>
    <scope>NUCLEOTIDE SEQUENCE</scope>
    <source>
        <strain evidence="3">G3-8215</strain>
    </source>
</reference>
<keyword evidence="1" id="KW-0732">Signal</keyword>